<proteinExistence type="predicted"/>
<dbReference type="PROSITE" id="PS50181">
    <property type="entry name" value="FBOX"/>
    <property type="match status" value="1"/>
</dbReference>
<dbReference type="CDD" id="cd22160">
    <property type="entry name" value="F-box_AtFBL13-like"/>
    <property type="match status" value="1"/>
</dbReference>
<sequence length="122" mass="13824">MAAAAAAEYPKQLNRSDHRGFQEEIIIAGGSRFDDLPDHILHHILGFLDIKFAVGTSSLSRRWRSTWKELSRVFFAKHGERIGRQNRAFESFLLGLRNAKSLDLNFVKSSEGRSKFSSSTVE</sequence>
<dbReference type="SMART" id="SM00256">
    <property type="entry name" value="FBOX"/>
    <property type="match status" value="1"/>
</dbReference>
<dbReference type="InterPro" id="IPR053781">
    <property type="entry name" value="F-box_AtFBL13-like"/>
</dbReference>
<organism evidence="2 3">
    <name type="scientific">Linum tenue</name>
    <dbReference type="NCBI Taxonomy" id="586396"/>
    <lineage>
        <taxon>Eukaryota</taxon>
        <taxon>Viridiplantae</taxon>
        <taxon>Streptophyta</taxon>
        <taxon>Embryophyta</taxon>
        <taxon>Tracheophyta</taxon>
        <taxon>Spermatophyta</taxon>
        <taxon>Magnoliopsida</taxon>
        <taxon>eudicotyledons</taxon>
        <taxon>Gunneridae</taxon>
        <taxon>Pentapetalae</taxon>
        <taxon>rosids</taxon>
        <taxon>fabids</taxon>
        <taxon>Malpighiales</taxon>
        <taxon>Linaceae</taxon>
        <taxon>Linum</taxon>
    </lineage>
</organism>
<dbReference type="InterPro" id="IPR036047">
    <property type="entry name" value="F-box-like_dom_sf"/>
</dbReference>
<protein>
    <recommendedName>
        <fullName evidence="1">F-box domain-containing protein</fullName>
    </recommendedName>
</protein>
<gene>
    <name evidence="2" type="ORF">LITE_LOCUS239</name>
</gene>
<dbReference type="Pfam" id="PF00646">
    <property type="entry name" value="F-box"/>
    <property type="match status" value="1"/>
</dbReference>
<evidence type="ECO:0000313" key="3">
    <source>
        <dbReference type="Proteomes" id="UP001154282"/>
    </source>
</evidence>
<dbReference type="AlphaFoldDB" id="A0AAV0GNI1"/>
<comment type="caution">
    <text evidence="2">The sequence shown here is derived from an EMBL/GenBank/DDBJ whole genome shotgun (WGS) entry which is preliminary data.</text>
</comment>
<evidence type="ECO:0000259" key="1">
    <source>
        <dbReference type="PROSITE" id="PS50181"/>
    </source>
</evidence>
<dbReference type="Gene3D" id="1.20.1280.50">
    <property type="match status" value="1"/>
</dbReference>
<keyword evidence="3" id="KW-1185">Reference proteome</keyword>
<dbReference type="InterPro" id="IPR053197">
    <property type="entry name" value="F-box_SCFL_complex_component"/>
</dbReference>
<dbReference type="SUPFAM" id="SSF81383">
    <property type="entry name" value="F-box domain"/>
    <property type="match status" value="1"/>
</dbReference>
<dbReference type="InterPro" id="IPR001810">
    <property type="entry name" value="F-box_dom"/>
</dbReference>
<dbReference type="PANTHER" id="PTHR34223:SF51">
    <property type="entry name" value="OS06G0556300 PROTEIN"/>
    <property type="match status" value="1"/>
</dbReference>
<reference evidence="2" key="1">
    <citation type="submission" date="2022-08" db="EMBL/GenBank/DDBJ databases">
        <authorList>
            <person name="Gutierrez-Valencia J."/>
        </authorList>
    </citation>
    <scope>NUCLEOTIDE SEQUENCE</scope>
</reference>
<name>A0AAV0GNI1_9ROSI</name>
<feature type="domain" description="F-box" evidence="1">
    <location>
        <begin position="30"/>
        <end position="78"/>
    </location>
</feature>
<dbReference type="EMBL" id="CAMGYJ010000002">
    <property type="protein sequence ID" value="CAI0374519.1"/>
    <property type="molecule type" value="Genomic_DNA"/>
</dbReference>
<dbReference type="Proteomes" id="UP001154282">
    <property type="component" value="Unassembled WGS sequence"/>
</dbReference>
<accession>A0AAV0GNI1</accession>
<evidence type="ECO:0000313" key="2">
    <source>
        <dbReference type="EMBL" id="CAI0374519.1"/>
    </source>
</evidence>
<dbReference type="PANTHER" id="PTHR34223">
    <property type="entry name" value="OS11G0201299 PROTEIN"/>
    <property type="match status" value="1"/>
</dbReference>